<proteinExistence type="predicted"/>
<dbReference type="Proteomes" id="UP000076586">
    <property type="component" value="Unassembled WGS sequence"/>
</dbReference>
<gene>
    <name evidence="1" type="ORF">PJIAN_4724</name>
</gene>
<dbReference type="InterPro" id="IPR006175">
    <property type="entry name" value="YjgF/YER057c/UK114"/>
</dbReference>
<reference evidence="2" key="2">
    <citation type="journal article" date="2017" name="Genome Announc.">
        <title>Draft genome sequence of Paludibacter jiangxiensis NM7(T), a propionate-producing fermentative bacterium.</title>
        <authorList>
            <person name="Qiu Y.-L."/>
            <person name="Tourlousse D.M."/>
            <person name="Matsuura N."/>
            <person name="Ohashi A."/>
            <person name="Sekiguchi Y."/>
        </authorList>
    </citation>
    <scope>NUCLEOTIDE SEQUENCE [LARGE SCALE GENOMIC DNA]</scope>
    <source>
        <strain evidence="2">NM7</strain>
    </source>
</reference>
<dbReference type="Pfam" id="PF01042">
    <property type="entry name" value="Ribonuc_L-PSP"/>
    <property type="match status" value="1"/>
</dbReference>
<keyword evidence="2" id="KW-1185">Reference proteome</keyword>
<sequence>MNYWLQKYSDVGVVAEVTGLTPQGKVHEFQAMLHVTPNGRSFSQQLQNLSKGLSDLTKETFFDGAKPVFARCFLSDASNQYDLAKQAMDNLMNCPVSYVQQPPLDGSKIAIWLQLETNVLCPDELTDGYERNGYVHYYSVFNSSFLGKTESSYTQTHLLLNAYERKLDLAGCSIGDNCLRTWFFARDIDCDYRGVVEARKENFQINGLTKDTHYIASTGIQGGAADYRTKVLLDAYAIKGIEKEQIRYLYALENMSPTYEYGVTFERGVSIDFGDRRRVLISGTASIDNSGKILHEGDIEKQVSRMLENVHALLDETGCDFSNLMQIIVYLRDVADYQNVKKRFDEQFPHVPKSIVYAPICRPGWLVEMECIAVKEIQNPQFRDL</sequence>
<dbReference type="GO" id="GO:0005829">
    <property type="term" value="C:cytosol"/>
    <property type="evidence" value="ECO:0007669"/>
    <property type="project" value="TreeGrafter"/>
</dbReference>
<protein>
    <submittedName>
        <fullName evidence="1">Enamine deaminase RidA, YjgF/YER057c/UK114 family</fullName>
    </submittedName>
</protein>
<reference evidence="2" key="1">
    <citation type="submission" date="2016-04" db="EMBL/GenBank/DDBJ databases">
        <title>Draft genome sequence of Paludibacter jiangxiensis strain NM7.</title>
        <authorList>
            <person name="Qiu Y."/>
            <person name="Matsuura N."/>
            <person name="Ohashi A."/>
            <person name="Tourlousse M.D."/>
            <person name="Sekiguchi Y."/>
        </authorList>
    </citation>
    <scope>NUCLEOTIDE SEQUENCE [LARGE SCALE GENOMIC DNA]</scope>
    <source>
        <strain evidence="2">NM7</strain>
    </source>
</reference>
<dbReference type="InterPro" id="IPR035959">
    <property type="entry name" value="RutC-like_sf"/>
</dbReference>
<dbReference type="GO" id="GO:0019239">
    <property type="term" value="F:deaminase activity"/>
    <property type="evidence" value="ECO:0007669"/>
    <property type="project" value="TreeGrafter"/>
</dbReference>
<comment type="caution">
    <text evidence="1">The sequence shown here is derived from an EMBL/GenBank/DDBJ whole genome shotgun (WGS) entry which is preliminary data.</text>
</comment>
<dbReference type="RefSeq" id="WP_084252423.1">
    <property type="nucleotide sequence ID" value="NZ_BDCR01000004.1"/>
</dbReference>
<dbReference type="SUPFAM" id="SSF55298">
    <property type="entry name" value="YjgF-like"/>
    <property type="match status" value="1"/>
</dbReference>
<dbReference type="PANTHER" id="PTHR11803:SF39">
    <property type="entry name" value="2-IMINOBUTANOATE_2-IMINOPROPANOATE DEAMINASE"/>
    <property type="match status" value="1"/>
</dbReference>
<accession>A0A161LFY5</accession>
<evidence type="ECO:0000313" key="1">
    <source>
        <dbReference type="EMBL" id="GAT64175.1"/>
    </source>
</evidence>
<dbReference type="CDD" id="cd06153">
    <property type="entry name" value="YjgF_YER057c_UK114_like_5"/>
    <property type="match status" value="1"/>
</dbReference>
<dbReference type="EMBL" id="BDCR01000004">
    <property type="protein sequence ID" value="GAT64175.1"/>
    <property type="molecule type" value="Genomic_DNA"/>
</dbReference>
<evidence type="ECO:0000313" key="2">
    <source>
        <dbReference type="Proteomes" id="UP000076586"/>
    </source>
</evidence>
<dbReference type="AlphaFoldDB" id="A0A161LFY5"/>
<organism evidence="1 2">
    <name type="scientific">Paludibacter jiangxiensis</name>
    <dbReference type="NCBI Taxonomy" id="681398"/>
    <lineage>
        <taxon>Bacteria</taxon>
        <taxon>Pseudomonadati</taxon>
        <taxon>Bacteroidota</taxon>
        <taxon>Bacteroidia</taxon>
        <taxon>Bacteroidales</taxon>
        <taxon>Paludibacteraceae</taxon>
        <taxon>Paludibacter</taxon>
    </lineage>
</organism>
<dbReference type="Gene3D" id="3.30.1330.40">
    <property type="entry name" value="RutC-like"/>
    <property type="match status" value="1"/>
</dbReference>
<dbReference type="PANTHER" id="PTHR11803">
    <property type="entry name" value="2-IMINOBUTANOATE/2-IMINOPROPANOATE DEAMINASE RIDA"/>
    <property type="match status" value="1"/>
</dbReference>
<dbReference type="STRING" id="681398.PJIAN_4724"/>
<dbReference type="OrthoDB" id="9803101at2"/>
<name>A0A161LFY5_9BACT</name>